<dbReference type="NCBIfam" id="TIGR03299">
    <property type="entry name" value="LGT_TIGR03299"/>
    <property type="match status" value="1"/>
</dbReference>
<evidence type="ECO:0008006" key="3">
    <source>
        <dbReference type="Google" id="ProtNLM"/>
    </source>
</evidence>
<accession>Q2IFF9</accession>
<dbReference type="STRING" id="290397.Adeh_3551"/>
<dbReference type="RefSeq" id="WP_011422599.1">
    <property type="nucleotide sequence ID" value="NC_007760.1"/>
</dbReference>
<protein>
    <recommendedName>
        <fullName evidence="3">Phage/plasmid-related protein TIGR03299</fullName>
    </recommendedName>
</protein>
<dbReference type="KEGG" id="ade:Adeh_3551"/>
<proteinExistence type="predicted"/>
<dbReference type="Proteomes" id="UP000001935">
    <property type="component" value="Chromosome"/>
</dbReference>
<dbReference type="OrthoDB" id="576140at2"/>
<dbReference type="Pfam" id="PF06067">
    <property type="entry name" value="DUF932"/>
    <property type="match status" value="1"/>
</dbReference>
<dbReference type="eggNOG" id="ENOG502Z7QU">
    <property type="taxonomic scope" value="Bacteria"/>
</dbReference>
<reference evidence="1 2" key="1">
    <citation type="submission" date="2006-01" db="EMBL/GenBank/DDBJ databases">
        <title>Complete sequence of Anaeromyxobacter dehalogenans 2CP-C.</title>
        <authorList>
            <consortium name="US DOE Joint Genome Institute"/>
            <person name="Copeland A."/>
            <person name="Lucas S."/>
            <person name="Lapidus A."/>
            <person name="Barry K."/>
            <person name="Detter J.C."/>
            <person name="Glavina T."/>
            <person name="Hammon N."/>
            <person name="Israni S."/>
            <person name="Pitluck S."/>
            <person name="Brettin T."/>
            <person name="Bruce D."/>
            <person name="Han C."/>
            <person name="Tapia R."/>
            <person name="Gilna P."/>
            <person name="Kiss H."/>
            <person name="Schmutz J."/>
            <person name="Larimer F."/>
            <person name="Land M."/>
            <person name="Kyrpides N."/>
            <person name="Anderson I."/>
            <person name="Sanford R.A."/>
            <person name="Ritalahti K.M."/>
            <person name="Thomas H.S."/>
            <person name="Kirby J.R."/>
            <person name="Zhulin I.B."/>
            <person name="Loeffler F.E."/>
            <person name="Richardson P."/>
        </authorList>
    </citation>
    <scope>NUCLEOTIDE SEQUENCE [LARGE SCALE GENOMIC DNA]</scope>
    <source>
        <strain evidence="1 2">2CP-C</strain>
    </source>
</reference>
<dbReference type="InterPro" id="IPR026325">
    <property type="entry name" value="DUF932"/>
</dbReference>
<sequence length="325" mass="35424">MAHDINKMIYVGEMPWHGLGVPLPARASYEDIVQAAGFYVAVEKDVYVPPLRGPIPDRKALVRSDTGEYLSLVSKSYEVVQFSEVARTLVEAAGDVKAVFTTAGTLGPVGIKGWLLGEIPNPIKVKGDPSPIRKYVLGTTGHDGVTAVVLKNVATRVVCANTLGVALGERGGATWRIQHTANAKMRLDEAGKAFRQLVESYERLGELANVLAVTPFTTRQMKATIDRLMPVPKDDRDHTKPEAERGKVIRLFDTAAAIERVRGTAWAALQGWTEYADHHRQVRDTGREDPRRARLASVWMGRAAAIKQAALAAIADEARLELTAA</sequence>
<dbReference type="EMBL" id="CP000251">
    <property type="protein sequence ID" value="ABC83317.1"/>
    <property type="molecule type" value="Genomic_DNA"/>
</dbReference>
<dbReference type="InterPro" id="IPR017686">
    <property type="entry name" value="Phg/plasmid-like_prot"/>
</dbReference>
<gene>
    <name evidence="1" type="ordered locus">Adeh_3551</name>
</gene>
<dbReference type="AlphaFoldDB" id="Q2IFF9"/>
<organism evidence="1 2">
    <name type="scientific">Anaeromyxobacter dehalogenans (strain 2CP-C)</name>
    <dbReference type="NCBI Taxonomy" id="290397"/>
    <lineage>
        <taxon>Bacteria</taxon>
        <taxon>Pseudomonadati</taxon>
        <taxon>Myxococcota</taxon>
        <taxon>Myxococcia</taxon>
        <taxon>Myxococcales</taxon>
        <taxon>Cystobacterineae</taxon>
        <taxon>Anaeromyxobacteraceae</taxon>
        <taxon>Anaeromyxobacter</taxon>
    </lineage>
</organism>
<evidence type="ECO:0000313" key="2">
    <source>
        <dbReference type="Proteomes" id="UP000001935"/>
    </source>
</evidence>
<evidence type="ECO:0000313" key="1">
    <source>
        <dbReference type="EMBL" id="ABC83317.1"/>
    </source>
</evidence>
<name>Q2IFF9_ANADE</name>
<dbReference type="HOGENOM" id="CLU_058825_2_0_7"/>